<evidence type="ECO:0000256" key="2">
    <source>
        <dbReference type="PROSITE-ProRule" id="PRU00169"/>
    </source>
</evidence>
<dbReference type="InterPro" id="IPR001789">
    <property type="entry name" value="Sig_transdc_resp-reg_receiver"/>
</dbReference>
<accession>A0A6B8RFD1</accession>
<evidence type="ECO:0000256" key="1">
    <source>
        <dbReference type="ARBA" id="ARBA00022553"/>
    </source>
</evidence>
<protein>
    <submittedName>
        <fullName evidence="4">Response regulator</fullName>
    </submittedName>
</protein>
<dbReference type="PANTHER" id="PTHR44591">
    <property type="entry name" value="STRESS RESPONSE REGULATOR PROTEIN 1"/>
    <property type="match status" value="1"/>
</dbReference>
<keyword evidence="1 2" id="KW-0597">Phosphoprotein</keyword>
<dbReference type="Gene3D" id="3.40.50.2300">
    <property type="match status" value="1"/>
</dbReference>
<proteinExistence type="predicted"/>
<name>A0A6B8RFD1_9BACL</name>
<dbReference type="PROSITE" id="PS50110">
    <property type="entry name" value="RESPONSE_REGULATORY"/>
    <property type="match status" value="1"/>
</dbReference>
<dbReference type="AlphaFoldDB" id="A0A6B8RFD1"/>
<feature type="modified residue" description="4-aspartylphosphate" evidence="2">
    <location>
        <position position="53"/>
    </location>
</feature>
<organism evidence="4 5">
    <name type="scientific">Paenibacillus psychroresistens</name>
    <dbReference type="NCBI Taxonomy" id="1778678"/>
    <lineage>
        <taxon>Bacteria</taxon>
        <taxon>Bacillati</taxon>
        <taxon>Bacillota</taxon>
        <taxon>Bacilli</taxon>
        <taxon>Bacillales</taxon>
        <taxon>Paenibacillaceae</taxon>
        <taxon>Paenibacillus</taxon>
    </lineage>
</organism>
<evidence type="ECO:0000313" key="4">
    <source>
        <dbReference type="EMBL" id="QGQ94076.1"/>
    </source>
</evidence>
<dbReference type="GO" id="GO:0000160">
    <property type="term" value="P:phosphorelay signal transduction system"/>
    <property type="evidence" value="ECO:0007669"/>
    <property type="project" value="InterPro"/>
</dbReference>
<dbReference type="Proteomes" id="UP000426246">
    <property type="component" value="Chromosome"/>
</dbReference>
<evidence type="ECO:0000259" key="3">
    <source>
        <dbReference type="PROSITE" id="PS50110"/>
    </source>
</evidence>
<keyword evidence="5" id="KW-1185">Reference proteome</keyword>
<dbReference type="KEGG" id="ppsc:EHS13_03725"/>
<gene>
    <name evidence="4" type="ORF">EHS13_03725</name>
</gene>
<dbReference type="SUPFAM" id="SSF52172">
    <property type="entry name" value="CheY-like"/>
    <property type="match status" value="1"/>
</dbReference>
<dbReference type="Pfam" id="PF00072">
    <property type="entry name" value="Response_reg"/>
    <property type="match status" value="1"/>
</dbReference>
<dbReference type="PANTHER" id="PTHR44591:SF3">
    <property type="entry name" value="RESPONSE REGULATORY DOMAIN-CONTAINING PROTEIN"/>
    <property type="match status" value="1"/>
</dbReference>
<dbReference type="SMART" id="SM00448">
    <property type="entry name" value="REC"/>
    <property type="match status" value="1"/>
</dbReference>
<dbReference type="InterPro" id="IPR011006">
    <property type="entry name" value="CheY-like_superfamily"/>
</dbReference>
<dbReference type="OrthoDB" id="9759232at2"/>
<sequence>MARFLVVDDSAVMRKNIKNILESAGHEVVAEAADGRDVLPAYVNSKPDVVTMDISMPVTDGIDALKLLVKNFPEAKVIMVSALGQKAQILEAIKHGAKSYIIKPIETDKFIEIIRKIIQ</sequence>
<dbReference type="EMBL" id="CP034235">
    <property type="protein sequence ID" value="QGQ94076.1"/>
    <property type="molecule type" value="Genomic_DNA"/>
</dbReference>
<reference evidence="5" key="1">
    <citation type="submission" date="2018-11" db="EMBL/GenBank/DDBJ databases">
        <title>Complete genome sequence of Paenibacillus sp. ML311-T8.</title>
        <authorList>
            <person name="Nam Y.-D."/>
            <person name="Kang J."/>
            <person name="Chung W.-H."/>
            <person name="Park Y.S."/>
        </authorList>
    </citation>
    <scope>NUCLEOTIDE SEQUENCE [LARGE SCALE GENOMIC DNA]</scope>
    <source>
        <strain evidence="5">ML311-T8</strain>
    </source>
</reference>
<dbReference type="RefSeq" id="WP_155699073.1">
    <property type="nucleotide sequence ID" value="NZ_CP034235.1"/>
</dbReference>
<evidence type="ECO:0000313" key="5">
    <source>
        <dbReference type="Proteomes" id="UP000426246"/>
    </source>
</evidence>
<feature type="domain" description="Response regulatory" evidence="3">
    <location>
        <begin position="3"/>
        <end position="118"/>
    </location>
</feature>
<dbReference type="InterPro" id="IPR050595">
    <property type="entry name" value="Bact_response_regulator"/>
</dbReference>